<organism evidence="9 10">
    <name type="scientific">Rhodoferax aquaticus</name>
    <dbReference type="NCBI Taxonomy" id="2527691"/>
    <lineage>
        <taxon>Bacteria</taxon>
        <taxon>Pseudomonadati</taxon>
        <taxon>Pseudomonadota</taxon>
        <taxon>Betaproteobacteria</taxon>
        <taxon>Burkholderiales</taxon>
        <taxon>Comamonadaceae</taxon>
        <taxon>Rhodoferax</taxon>
    </lineage>
</organism>
<keyword evidence="3 7" id="KW-0997">Cell inner membrane</keyword>
<evidence type="ECO:0000256" key="1">
    <source>
        <dbReference type="ARBA" id="ARBA00004429"/>
    </source>
</evidence>
<dbReference type="InterPro" id="IPR004681">
    <property type="entry name" value="TRAP_DctM"/>
</dbReference>
<keyword evidence="10" id="KW-1185">Reference proteome</keyword>
<dbReference type="NCBIfam" id="TIGR00786">
    <property type="entry name" value="dctM"/>
    <property type="match status" value="1"/>
</dbReference>
<accession>A0A515EN76</accession>
<comment type="caution">
    <text evidence="7">Lacks conserved residue(s) required for the propagation of feature annotation.</text>
</comment>
<evidence type="ECO:0000256" key="5">
    <source>
        <dbReference type="ARBA" id="ARBA00022989"/>
    </source>
</evidence>
<feature type="transmembrane region" description="Helical" evidence="7">
    <location>
        <begin position="220"/>
        <end position="241"/>
    </location>
</feature>
<evidence type="ECO:0000313" key="9">
    <source>
        <dbReference type="EMBL" id="QDL54088.1"/>
    </source>
</evidence>
<keyword evidence="4 7" id="KW-0812">Transmembrane</keyword>
<dbReference type="EMBL" id="CP036282">
    <property type="protein sequence ID" value="QDL54088.1"/>
    <property type="molecule type" value="Genomic_DNA"/>
</dbReference>
<dbReference type="PANTHER" id="PTHR33362">
    <property type="entry name" value="SIALIC ACID TRAP TRANSPORTER PERMEASE PROTEIN SIAT-RELATED"/>
    <property type="match status" value="1"/>
</dbReference>
<comment type="function">
    <text evidence="7">Part of the tripartite ATP-independent periplasmic (TRAP) transport system.</text>
</comment>
<evidence type="ECO:0000313" key="10">
    <source>
        <dbReference type="Proteomes" id="UP000317365"/>
    </source>
</evidence>
<keyword evidence="6 7" id="KW-0472">Membrane</keyword>
<feature type="transmembrane region" description="Helical" evidence="7">
    <location>
        <begin position="173"/>
        <end position="199"/>
    </location>
</feature>
<keyword evidence="2" id="KW-1003">Cell membrane</keyword>
<dbReference type="AlphaFoldDB" id="A0A515EN76"/>
<comment type="subcellular location">
    <subcellularLocation>
        <location evidence="1 7">Cell inner membrane</location>
        <topology evidence="1 7">Multi-pass membrane protein</topology>
    </subcellularLocation>
</comment>
<keyword evidence="7" id="KW-0813">Transport</keyword>
<evidence type="ECO:0000259" key="8">
    <source>
        <dbReference type="Pfam" id="PF06808"/>
    </source>
</evidence>
<dbReference type="PANTHER" id="PTHR33362:SF5">
    <property type="entry name" value="C4-DICARBOXYLATE TRAP TRANSPORTER LARGE PERMEASE PROTEIN DCTM"/>
    <property type="match status" value="1"/>
</dbReference>
<evidence type="ECO:0000256" key="7">
    <source>
        <dbReference type="RuleBase" id="RU369079"/>
    </source>
</evidence>
<dbReference type="GO" id="GO:0022857">
    <property type="term" value="F:transmembrane transporter activity"/>
    <property type="evidence" value="ECO:0007669"/>
    <property type="project" value="UniProtKB-UniRule"/>
</dbReference>
<reference evidence="10" key="2">
    <citation type="journal article" date="2020" name="Int. J. Syst. Evol. Microbiol.">
        <title>Genomic insights into a novel species Rhodoferax aquaticus sp. nov., isolated from freshwater.</title>
        <authorList>
            <person name="Li T."/>
            <person name="Zhuo Y."/>
            <person name="Jin C.Z."/>
            <person name="Wu X."/>
            <person name="Ko S.R."/>
            <person name="Jin F.J."/>
            <person name="Ahn C.Y."/>
            <person name="Oh H.M."/>
            <person name="Lee H.G."/>
            <person name="Jin L."/>
        </authorList>
    </citation>
    <scope>NUCLEOTIDE SEQUENCE [LARGE SCALE GENOMIC DNA]</scope>
    <source>
        <strain evidence="10">Gr-4</strain>
    </source>
</reference>
<sequence>MSPFAHALVIFGAMLLLMALRTPIAVAMFAAGALGYLVQAGAQPLLSFLNNMAFARFASYDLSVIPLFLLMGNFATQGGISRALFAFASRVMSRFQGGLAMAAVLASAAFGAICGSSVATAATITSVALPEMRRHGYSGRLATGTLAAGGTLGILIPPSVPLVIYAILAEQNIAKLFAAAMVPGIIATLGYMVAIAVYVRLVPGHAPSVDASQGHPPLQMGDWIGIAPIAAVFCIVFGGIYGGFFTPTEGAAVGAASTFVAALLKRELTMAKLAQCFYATAEGSAMVFLIFLGADLMNASLALTQVPNQLAGLVHGWGVSPLMVVTGILVFYVVLGSVMDELSMLLLTIPIFFPIINGLDFGLPKESAAIWFGIMVLMTVGFGMLAPPVGLNVYVVNGMAKDVPIGESYRGVMPFLISDTLRMVLLLLFPGISLYLVGFIR</sequence>
<proteinExistence type="inferred from homology"/>
<feature type="transmembrane region" description="Helical" evidence="7">
    <location>
        <begin position="99"/>
        <end position="129"/>
    </location>
</feature>
<feature type="transmembrane region" description="Helical" evidence="7">
    <location>
        <begin position="141"/>
        <end position="167"/>
    </location>
</feature>
<comment type="subunit">
    <text evidence="7">The complex comprises the extracytoplasmic solute receptor protein and the two transmembrane proteins.</text>
</comment>
<dbReference type="InterPro" id="IPR010656">
    <property type="entry name" value="DctM"/>
</dbReference>
<reference evidence="10" key="1">
    <citation type="submission" date="2019-02" db="EMBL/GenBank/DDBJ databases">
        <title>Complete genome sequence of Rhodoferax sp. Gr-4.</title>
        <authorList>
            <person name="Jin L."/>
        </authorList>
    </citation>
    <scope>NUCLEOTIDE SEQUENCE [LARGE SCALE GENOMIC DNA]</scope>
    <source>
        <strain evidence="10">Gr-4</strain>
    </source>
</reference>
<evidence type="ECO:0000256" key="2">
    <source>
        <dbReference type="ARBA" id="ARBA00022475"/>
    </source>
</evidence>
<evidence type="ECO:0000256" key="3">
    <source>
        <dbReference type="ARBA" id="ARBA00022519"/>
    </source>
</evidence>
<feature type="transmembrane region" description="Helical" evidence="7">
    <location>
        <begin position="314"/>
        <end position="335"/>
    </location>
</feature>
<gene>
    <name evidence="9" type="ORF">EXZ61_07845</name>
</gene>
<feature type="transmembrane region" description="Helical" evidence="7">
    <location>
        <begin position="342"/>
        <end position="363"/>
    </location>
</feature>
<keyword evidence="5 7" id="KW-1133">Transmembrane helix</keyword>
<feature type="transmembrane region" description="Helical" evidence="7">
    <location>
        <begin position="276"/>
        <end position="294"/>
    </location>
</feature>
<evidence type="ECO:0000256" key="6">
    <source>
        <dbReference type="ARBA" id="ARBA00023136"/>
    </source>
</evidence>
<evidence type="ECO:0000256" key="4">
    <source>
        <dbReference type="ARBA" id="ARBA00022692"/>
    </source>
</evidence>
<feature type="domain" description="TRAP C4-dicarboxylate transport system permease DctM subunit" evidence="8">
    <location>
        <begin position="11"/>
        <end position="432"/>
    </location>
</feature>
<dbReference type="RefSeq" id="WP_142810672.1">
    <property type="nucleotide sequence ID" value="NZ_CP036282.1"/>
</dbReference>
<feature type="transmembrane region" description="Helical" evidence="7">
    <location>
        <begin position="369"/>
        <end position="395"/>
    </location>
</feature>
<dbReference type="KEGG" id="rhg:EXZ61_07845"/>
<feature type="transmembrane region" description="Helical" evidence="7">
    <location>
        <begin position="416"/>
        <end position="440"/>
    </location>
</feature>
<dbReference type="Proteomes" id="UP000317365">
    <property type="component" value="Chromosome"/>
</dbReference>
<dbReference type="GO" id="GO:0005886">
    <property type="term" value="C:plasma membrane"/>
    <property type="evidence" value="ECO:0007669"/>
    <property type="project" value="UniProtKB-SubCell"/>
</dbReference>
<protein>
    <recommendedName>
        <fullName evidence="7">TRAP transporter large permease protein</fullName>
    </recommendedName>
</protein>
<dbReference type="PIRSF" id="PIRSF006066">
    <property type="entry name" value="HI0050"/>
    <property type="match status" value="1"/>
</dbReference>
<comment type="similarity">
    <text evidence="7">Belongs to the TRAP transporter large permease family.</text>
</comment>
<name>A0A515EN76_9BURK</name>
<dbReference type="Pfam" id="PF06808">
    <property type="entry name" value="DctM"/>
    <property type="match status" value="1"/>
</dbReference>